<evidence type="ECO:0000313" key="2">
    <source>
        <dbReference type="EMBL" id="UOQ73201.1"/>
    </source>
</evidence>
<dbReference type="KEGG" id="hcu:MUN79_04310"/>
<sequence>MKHLFALLLAAGTVALPACSDTSDGDDPVPAAETRMDRELRYPLTPPAANGDTVLVLANGYPAEVIKATAIGPGATWSSYMGLQIVLEVPSQAEQVRIMIPDAKLSPSLTGQYFFDLYKTKRNSAGGSYVVGSAATRPLIDTYFNALSNGSISIDKYDPKTKLISGWFYLQQASVSDPGALAGLGEPLRKKCTVVLKGSFANVPVQ</sequence>
<evidence type="ECO:0008006" key="4">
    <source>
        <dbReference type="Google" id="ProtNLM"/>
    </source>
</evidence>
<evidence type="ECO:0000256" key="1">
    <source>
        <dbReference type="SAM" id="SignalP"/>
    </source>
</evidence>
<dbReference type="Proteomes" id="UP000831796">
    <property type="component" value="Chromosome"/>
</dbReference>
<accession>A0A8T9Q9V4</accession>
<organism evidence="2 3">
    <name type="scientific">Hymenobacter cellulosilyticus</name>
    <dbReference type="NCBI Taxonomy" id="2932248"/>
    <lineage>
        <taxon>Bacteria</taxon>
        <taxon>Pseudomonadati</taxon>
        <taxon>Bacteroidota</taxon>
        <taxon>Cytophagia</taxon>
        <taxon>Cytophagales</taxon>
        <taxon>Hymenobacteraceae</taxon>
        <taxon>Hymenobacter</taxon>
    </lineage>
</organism>
<evidence type="ECO:0000313" key="3">
    <source>
        <dbReference type="Proteomes" id="UP000831796"/>
    </source>
</evidence>
<dbReference type="AlphaFoldDB" id="A0A8T9Q9V4"/>
<protein>
    <recommendedName>
        <fullName evidence="4">DUF4397 domain-containing protein</fullName>
    </recommendedName>
</protein>
<keyword evidence="3" id="KW-1185">Reference proteome</keyword>
<dbReference type="InterPro" id="IPR010916">
    <property type="entry name" value="TonB_box_CS"/>
</dbReference>
<feature type="chain" id="PRO_5035779869" description="DUF4397 domain-containing protein" evidence="1">
    <location>
        <begin position="21"/>
        <end position="206"/>
    </location>
</feature>
<feature type="signal peptide" evidence="1">
    <location>
        <begin position="1"/>
        <end position="20"/>
    </location>
</feature>
<name>A0A8T9Q9V4_9BACT</name>
<proteinExistence type="predicted"/>
<keyword evidence="1" id="KW-0732">Signal</keyword>
<gene>
    <name evidence="2" type="ORF">MUN79_04310</name>
</gene>
<dbReference type="EMBL" id="CP095046">
    <property type="protein sequence ID" value="UOQ73201.1"/>
    <property type="molecule type" value="Genomic_DNA"/>
</dbReference>
<dbReference type="PROSITE" id="PS00430">
    <property type="entry name" value="TONB_DEPENDENT_REC_1"/>
    <property type="match status" value="1"/>
</dbReference>
<reference evidence="2" key="1">
    <citation type="submission" date="2022-04" db="EMBL/GenBank/DDBJ databases">
        <title>Hymenobacter sp. isolated from the air.</title>
        <authorList>
            <person name="Won M."/>
            <person name="Lee C.-M."/>
            <person name="Woen H.-Y."/>
            <person name="Kwon S.-W."/>
        </authorList>
    </citation>
    <scope>NUCLEOTIDE SEQUENCE</scope>
    <source>
        <strain evidence="2">5116S-3</strain>
    </source>
</reference>
<dbReference type="RefSeq" id="WP_244676555.1">
    <property type="nucleotide sequence ID" value="NZ_CP095046.1"/>
</dbReference>